<dbReference type="PANTHER" id="PTHR11054">
    <property type="entry name" value="6-PHOSPHOGLUCONOLACTONASE"/>
    <property type="match status" value="1"/>
</dbReference>
<dbReference type="GO" id="GO:0006098">
    <property type="term" value="P:pentose-phosphate shunt"/>
    <property type="evidence" value="ECO:0007669"/>
    <property type="project" value="UniProtKB-UniPathway"/>
</dbReference>
<evidence type="ECO:0000313" key="4">
    <source>
        <dbReference type="EMBL" id="CAD9118277.1"/>
    </source>
</evidence>
<dbReference type="InterPro" id="IPR037171">
    <property type="entry name" value="NagB/RpiA_transferase-like"/>
</dbReference>
<feature type="domain" description="Glucosamine/galactosamine-6-phosphate isomerase" evidence="3">
    <location>
        <begin position="72"/>
        <end position="256"/>
    </location>
</feature>
<name>A0A7S1M2Q7_NEODS</name>
<dbReference type="NCBIfam" id="TIGR01198">
    <property type="entry name" value="pgl"/>
    <property type="match status" value="1"/>
</dbReference>
<dbReference type="UniPathway" id="UPA00115">
    <property type="reaction ID" value="UER00409"/>
</dbReference>
<dbReference type="InterPro" id="IPR005900">
    <property type="entry name" value="6-phosphogluconolactonase_DevB"/>
</dbReference>
<dbReference type="Gene3D" id="3.40.50.1360">
    <property type="match status" value="1"/>
</dbReference>
<reference evidence="4" key="1">
    <citation type="submission" date="2021-01" db="EMBL/GenBank/DDBJ databases">
        <authorList>
            <person name="Corre E."/>
            <person name="Pelletier E."/>
            <person name="Niang G."/>
            <person name="Scheremetjew M."/>
            <person name="Finn R."/>
            <person name="Kale V."/>
            <person name="Holt S."/>
            <person name="Cochrane G."/>
            <person name="Meng A."/>
            <person name="Brown T."/>
            <person name="Cohen L."/>
        </authorList>
    </citation>
    <scope>NUCLEOTIDE SEQUENCE</scope>
    <source>
        <strain evidence="4">CCAP 1951/1</strain>
    </source>
</reference>
<evidence type="ECO:0000256" key="2">
    <source>
        <dbReference type="RuleBase" id="RU365095"/>
    </source>
</evidence>
<dbReference type="PANTHER" id="PTHR11054:SF0">
    <property type="entry name" value="6-PHOSPHOGLUCONOLACTONASE"/>
    <property type="match status" value="1"/>
</dbReference>
<evidence type="ECO:0000259" key="3">
    <source>
        <dbReference type="Pfam" id="PF01182"/>
    </source>
</evidence>
<proteinExistence type="inferred from homology"/>
<comment type="catalytic activity">
    <reaction evidence="2">
        <text>6-phospho-D-glucono-1,5-lactone + H2O = 6-phospho-D-gluconate + H(+)</text>
        <dbReference type="Rhea" id="RHEA:12556"/>
        <dbReference type="ChEBI" id="CHEBI:15377"/>
        <dbReference type="ChEBI" id="CHEBI:15378"/>
        <dbReference type="ChEBI" id="CHEBI:57955"/>
        <dbReference type="ChEBI" id="CHEBI:58759"/>
        <dbReference type="EC" id="3.1.1.31"/>
    </reaction>
</comment>
<dbReference type="Pfam" id="PF01182">
    <property type="entry name" value="Glucosamine_iso"/>
    <property type="match status" value="1"/>
</dbReference>
<dbReference type="GO" id="GO:0017057">
    <property type="term" value="F:6-phosphogluconolactonase activity"/>
    <property type="evidence" value="ECO:0007669"/>
    <property type="project" value="UniProtKB-UniRule"/>
</dbReference>
<dbReference type="GO" id="GO:0005975">
    <property type="term" value="P:carbohydrate metabolic process"/>
    <property type="evidence" value="ECO:0007669"/>
    <property type="project" value="UniProtKB-UniRule"/>
</dbReference>
<protein>
    <recommendedName>
        <fullName evidence="2">6-phosphogluconolactonase</fullName>
        <shortName evidence="2">6PGL</shortName>
        <ecNumber evidence="2">3.1.1.31</ecNumber>
    </recommendedName>
</protein>
<dbReference type="InterPro" id="IPR006148">
    <property type="entry name" value="Glc/Gal-6P_isomerase"/>
</dbReference>
<dbReference type="AlphaFoldDB" id="A0A7S1M2Q7"/>
<comment type="similarity">
    <text evidence="1 2">Belongs to the glucosamine/galactosamine-6-phosphate isomerase family. 6-phosphogluconolactonase subfamily.</text>
</comment>
<organism evidence="4">
    <name type="scientific">Neobodo designis</name>
    <name type="common">Flagellated protozoan</name>
    <name type="synonym">Bodo designis</name>
    <dbReference type="NCBI Taxonomy" id="312471"/>
    <lineage>
        <taxon>Eukaryota</taxon>
        <taxon>Discoba</taxon>
        <taxon>Euglenozoa</taxon>
        <taxon>Kinetoplastea</taxon>
        <taxon>Metakinetoplastina</taxon>
        <taxon>Neobodonida</taxon>
        <taxon>Neobodo</taxon>
    </lineage>
</organism>
<dbReference type="EC" id="3.1.1.31" evidence="2"/>
<keyword evidence="2" id="KW-0378">Hydrolase</keyword>
<sequence>MSSNPSRCSVSGQAAFVDLPANWKLRVLPTADDLAAESTYLIETITCDLARRPSTADSATGDDAAPVPSLRKLHLALSGGSTPKKIYESFARTYFFKQVLDKKAELNLWYGDVRMVPDAHADSNARMVTTALDGSFPDNVIHAVDVAAPAAEAAAKYAAQMLELMPTTDVGGVAVPVFDILLLGMGPDGHTASLFPGTDAPAARDAVCVTCMPGPDVKPRVERVTVTAPVIEAAKHVVLIAAGAEKKEAFRGLVASDAALAEHKEWLRPVIRLLRGCKGAVHLLVDKAIAEGCFRSKCHPVDNNVIEATTGADNGAAA</sequence>
<accession>A0A7S1M2Q7</accession>
<evidence type="ECO:0000256" key="1">
    <source>
        <dbReference type="ARBA" id="ARBA00010662"/>
    </source>
</evidence>
<dbReference type="EMBL" id="HBGF01024067">
    <property type="protein sequence ID" value="CAD9118277.1"/>
    <property type="molecule type" value="Transcribed_RNA"/>
</dbReference>
<gene>
    <name evidence="4" type="ORF">NDES1114_LOCUS15938</name>
</gene>
<comment type="pathway">
    <text evidence="2">Carbohydrate degradation; pentose phosphate pathway; D-ribulose 5-phosphate from D-glucose 6-phosphate (oxidative stage): step 2/3.</text>
</comment>
<dbReference type="InterPro" id="IPR039104">
    <property type="entry name" value="6PGL"/>
</dbReference>
<comment type="function">
    <text evidence="2">Hydrolysis of 6-phosphogluconolactone to 6-phosphogluconate.</text>
</comment>
<dbReference type="SUPFAM" id="SSF100950">
    <property type="entry name" value="NagB/RpiA/CoA transferase-like"/>
    <property type="match status" value="1"/>
</dbReference>